<gene>
    <name evidence="1" type="ORF">GCM10009021_07000</name>
</gene>
<protein>
    <submittedName>
        <fullName evidence="1">Uncharacterized protein</fullName>
    </submittedName>
</protein>
<sequence length="124" mass="13353">MIGLERGDHLVKRVRAVGGSSAVVSILDRGPLGTPSETADLEWRRHDGATARTVVRRPIALPHSLSVSVTALVESAREHFDERDDPIAPYTGSTRRCRKSYTVATTIGSQIGVCGTTHHAIVTL</sequence>
<comment type="caution">
    <text evidence="1">The sequence shown here is derived from an EMBL/GenBank/DDBJ whole genome shotgun (WGS) entry which is preliminary data.</text>
</comment>
<evidence type="ECO:0000313" key="2">
    <source>
        <dbReference type="Proteomes" id="UP000608850"/>
    </source>
</evidence>
<dbReference type="EMBL" id="BMOQ01000002">
    <property type="protein sequence ID" value="GGN09917.1"/>
    <property type="molecule type" value="Genomic_DNA"/>
</dbReference>
<dbReference type="Proteomes" id="UP000608850">
    <property type="component" value="Unassembled WGS sequence"/>
</dbReference>
<organism evidence="1 2">
    <name type="scientific">Halarchaeum nitratireducens</name>
    <dbReference type="NCBI Taxonomy" id="489913"/>
    <lineage>
        <taxon>Archaea</taxon>
        <taxon>Methanobacteriati</taxon>
        <taxon>Methanobacteriota</taxon>
        <taxon>Stenosarchaea group</taxon>
        <taxon>Halobacteria</taxon>
        <taxon>Halobacteriales</taxon>
        <taxon>Halobacteriaceae</taxon>
    </lineage>
</organism>
<dbReference type="AlphaFoldDB" id="A0A830G8X6"/>
<proteinExistence type="predicted"/>
<name>A0A830G8X6_9EURY</name>
<accession>A0A830G8X6</accession>
<reference evidence="1 2" key="1">
    <citation type="journal article" date="2019" name="Int. J. Syst. Evol. Microbiol.">
        <title>The Global Catalogue of Microorganisms (GCM) 10K type strain sequencing project: providing services to taxonomists for standard genome sequencing and annotation.</title>
        <authorList>
            <consortium name="The Broad Institute Genomics Platform"/>
            <consortium name="The Broad Institute Genome Sequencing Center for Infectious Disease"/>
            <person name="Wu L."/>
            <person name="Ma J."/>
        </authorList>
    </citation>
    <scope>NUCLEOTIDE SEQUENCE [LARGE SCALE GENOMIC DNA]</scope>
    <source>
        <strain evidence="1 2">JCM 16331</strain>
    </source>
</reference>
<keyword evidence="2" id="KW-1185">Reference proteome</keyword>
<evidence type="ECO:0000313" key="1">
    <source>
        <dbReference type="EMBL" id="GGN09917.1"/>
    </source>
</evidence>